<reference evidence="1" key="2">
    <citation type="submission" date="2019-04" db="UniProtKB">
        <authorList>
            <consortium name="EnsemblPlants"/>
        </authorList>
    </citation>
    <scope>IDENTIFICATION</scope>
    <source>
        <strain evidence="1">cv. Heinz 1706</strain>
    </source>
</reference>
<dbReference type="EnsemblPlants" id="Solyc00g026890.1.1">
    <property type="protein sequence ID" value="Solyc00g026890.1.1.1.CDS"/>
    <property type="gene ID" value="Solyc00g026890.1"/>
</dbReference>
<sequence>MRRMDRHGLTRIAYNPPVLVRHAHSCPGSSNVRSIDLPLRQGESLGLNRPISTISCFDKPSRKVGASPCVAGRPAYRLTRSLLFAGWISSHCPKAGTLAFGQVSLQYALSPEGAGGHAAAVSLRVRYIAFKPTQ</sequence>
<dbReference type="PaxDb" id="4081-Solyc00g026890.1.1"/>
<proteinExistence type="predicted"/>
<evidence type="ECO:0000313" key="2">
    <source>
        <dbReference type="Proteomes" id="UP000004994"/>
    </source>
</evidence>
<organism evidence="1">
    <name type="scientific">Solanum lycopersicum</name>
    <name type="common">Tomato</name>
    <name type="synonym">Lycopersicon esculentum</name>
    <dbReference type="NCBI Taxonomy" id="4081"/>
    <lineage>
        <taxon>Eukaryota</taxon>
        <taxon>Viridiplantae</taxon>
        <taxon>Streptophyta</taxon>
        <taxon>Embryophyta</taxon>
        <taxon>Tracheophyta</taxon>
        <taxon>Spermatophyta</taxon>
        <taxon>Magnoliopsida</taxon>
        <taxon>eudicotyledons</taxon>
        <taxon>Gunneridae</taxon>
        <taxon>Pentapetalae</taxon>
        <taxon>asterids</taxon>
        <taxon>lamiids</taxon>
        <taxon>Solanales</taxon>
        <taxon>Solanaceae</taxon>
        <taxon>Solanoideae</taxon>
        <taxon>Solaneae</taxon>
        <taxon>Solanum</taxon>
        <taxon>Solanum subgen. Lycopersicon</taxon>
    </lineage>
</organism>
<evidence type="ECO:0000313" key="1">
    <source>
        <dbReference type="EnsemblPlants" id="Solyc00g026890.1.1.1.CDS"/>
    </source>
</evidence>
<dbReference type="Gramene" id="Solyc00g026890.1.1">
    <property type="protein sequence ID" value="Solyc00g026890.1.1.1.CDS"/>
    <property type="gene ID" value="Solyc00g026890.1"/>
</dbReference>
<name>A0A494G949_SOLLC</name>
<protein>
    <submittedName>
        <fullName evidence="1">Uncharacterized protein</fullName>
    </submittedName>
</protein>
<keyword evidence="2" id="KW-1185">Reference proteome</keyword>
<dbReference type="InParanoid" id="A0A494G949"/>
<reference evidence="1" key="1">
    <citation type="journal article" date="2012" name="Nature">
        <title>The tomato genome sequence provides insights into fleshy fruit evolution.</title>
        <authorList>
            <consortium name="Tomato Genome Consortium"/>
        </authorList>
    </citation>
    <scope>NUCLEOTIDE SEQUENCE [LARGE SCALE GENOMIC DNA]</scope>
    <source>
        <strain evidence="1">cv. Heinz 1706</strain>
    </source>
</reference>
<dbReference type="Proteomes" id="UP000004994">
    <property type="component" value="Unassembled WGS sequence"/>
</dbReference>
<dbReference type="AlphaFoldDB" id="A0A494G949"/>
<accession>A0A494G949</accession>